<evidence type="ECO:0000256" key="1">
    <source>
        <dbReference type="ARBA" id="ARBA00004167"/>
    </source>
</evidence>
<proteinExistence type="predicted"/>
<reference evidence="7 8" key="1">
    <citation type="submission" date="2020-08" db="EMBL/GenBank/DDBJ databases">
        <title>Genomic Encyclopedia of Type Strains, Phase III (KMG-III): the genomes of soil and plant-associated and newly described type strains.</title>
        <authorList>
            <person name="Whitman W."/>
        </authorList>
    </citation>
    <scope>NUCLEOTIDE SEQUENCE [LARGE SCALE GENOMIC DNA]</scope>
    <source>
        <strain evidence="7 8">CECT 8088</strain>
    </source>
</reference>
<feature type="compositionally biased region" description="Low complexity" evidence="5">
    <location>
        <begin position="115"/>
        <end position="128"/>
    </location>
</feature>
<keyword evidence="2" id="KW-0812">Transmembrane</keyword>
<dbReference type="GO" id="GO:0097347">
    <property type="term" value="C:TAM protein secretion complex"/>
    <property type="evidence" value="ECO:0007669"/>
    <property type="project" value="TreeGrafter"/>
</dbReference>
<dbReference type="RefSeq" id="WP_183274647.1">
    <property type="nucleotide sequence ID" value="NZ_JACHXV010000001.1"/>
</dbReference>
<feature type="domain" description="Translocation and assembly module TamB C-terminal" evidence="6">
    <location>
        <begin position="847"/>
        <end position="1021"/>
    </location>
</feature>
<evidence type="ECO:0000256" key="4">
    <source>
        <dbReference type="ARBA" id="ARBA00023136"/>
    </source>
</evidence>
<comment type="caution">
    <text evidence="7">The sequence shown here is derived from an EMBL/GenBank/DDBJ whole genome shotgun (WGS) entry which is preliminary data.</text>
</comment>
<dbReference type="EMBL" id="JACHXV010000001">
    <property type="protein sequence ID" value="MBB3172547.1"/>
    <property type="molecule type" value="Genomic_DNA"/>
</dbReference>
<dbReference type="GO" id="GO:0005886">
    <property type="term" value="C:plasma membrane"/>
    <property type="evidence" value="ECO:0007669"/>
    <property type="project" value="InterPro"/>
</dbReference>
<keyword evidence="3" id="KW-1133">Transmembrane helix</keyword>
<dbReference type="PANTHER" id="PTHR36985:SF1">
    <property type="entry name" value="TRANSLOCATION AND ASSEMBLY MODULE SUBUNIT TAMB"/>
    <property type="match status" value="1"/>
</dbReference>
<dbReference type="Pfam" id="PF04357">
    <property type="entry name" value="TamB"/>
    <property type="match status" value="2"/>
</dbReference>
<dbReference type="PANTHER" id="PTHR36985">
    <property type="entry name" value="TRANSLOCATION AND ASSEMBLY MODULE SUBUNIT TAMB"/>
    <property type="match status" value="1"/>
</dbReference>
<dbReference type="GO" id="GO:0009306">
    <property type="term" value="P:protein secretion"/>
    <property type="evidence" value="ECO:0007669"/>
    <property type="project" value="InterPro"/>
</dbReference>
<sequence length="1402" mass="140966">MRRKLLWAVGLILGVPLGLALLAVLIVLVGANTGPGRRLIENQAASLTSGTVHLAGLSGRFPDDLHLARIELHDTQGIWLAIDNLHLDWSPLALIGKRVSVQTLTASRIDVERTPVSTASTPATTEPAKPGPGPNFGVDLRHLAIDTLHVGPSLMNGAAPSGADLAITGRAKLATIAPLFAGISVETLPNSDIALAVTRKDAPGAIGLTALVDHPKLALHLSAEDPDRGLVTALGHLPALDPLSLKLDLDGPRTATALNLALSAGPQTARLTAAAHGTADLETMAGTLALRADAPAMSPVAGVSWQSLHLDLASRGPFSRPTVDGTAHIATLAAGGATIDAIDAKIDSQAAADALAGLVRLHATLAGVHLPGPQPELVAAHPIEIDALAHLDQPHKPVTLTVAHPLIGLAAQTDTAPSITGTAKLTLPDLAPLAAAGGVQLAGSTALDATYDIASDPAHGARRAIGLDGRIDLTGGMPQAVGLIGHDGHLVARIVQTQAPATPETPAPPADIAIQTLTLDGAALHVDLSGTDNANVLDLAANAALPKLAALSPALRGALTAKAHLSGPTTDLAAHVEASGDPGTATLPQGRLHAVIDATHLPSAPDATVALDGTLDRAPLHLAARLDTQADGTRHIVLSKLDWKSARGTADLNMAPKAAIPLGSVDLAMSRLADLAPLVGQPVSGSLSAKLRTEQSGAVPRVLIDLHANDAGLPTARVGRLALTGHVDDPTADPKLDLALNATGIAAGSIGGQANLTLRGPKSALAMVAHAALTGAIANSNGPGLIDAALVLDAVHSTVALSRLTATAKDERLALTAPAKLSYGKETAIDHLHLTVVPAAGGASPAQIDLAGRITPTLDLNATLANITPALARPFAPTLDAAGVIAARAHLTGSTAKPSGNIHLTATGMKMASGPAAAIPAANLIADVDLAGTLARLRAGLTAGRDIDLHANGTVPLPSAGPSGQLALRLTGPVDLALANPIVEQQGRHVTGQLNLDLGVAGTLSAPSVNGSVRLANGSVADYAQGVRLTAMTALVTAAGKSLTLSNFDARAGDGHINANGTIGVLEPQIPVDLHITAKNARPLSSDLLTAVLDADLRIHGLAQGNLAVGGTVTIDSASINVPNSLPASVAKLNVIRPGQKPPPPTPPSATAIALALVLNAPGQIFIRGHGLDAELGGKLTVGGTTTAPQVAGGFELRHGTFDLVGTRLTFTRGKVGFNGTGVTGRLDPSLDFLAESAVGSTTARLHVGGYASTPKIDLSSSPPLPQDQILALLLFGETSGKMSAFQAAQVAAALAELSGVGGGGSTLNSIRSGLGLDRLSIGGGNNGTGASVEAGRYVARGVYVGAKQATSGGGTSAQVQIDLTKRLKLATQVGTGGPTTGAITPENDPGTSVALKYQFNY</sequence>
<evidence type="ECO:0000256" key="5">
    <source>
        <dbReference type="SAM" id="MobiDB-lite"/>
    </source>
</evidence>
<keyword evidence="4" id="KW-0472">Membrane</keyword>
<name>A0A839US19_9PROT</name>
<dbReference type="Proteomes" id="UP000557688">
    <property type="component" value="Unassembled WGS sequence"/>
</dbReference>
<gene>
    <name evidence="7" type="ORF">FHR90_000353</name>
</gene>
<evidence type="ECO:0000259" key="6">
    <source>
        <dbReference type="Pfam" id="PF04357"/>
    </source>
</evidence>
<organism evidence="7 8">
    <name type="scientific">Endobacter medicaginis</name>
    <dbReference type="NCBI Taxonomy" id="1181271"/>
    <lineage>
        <taxon>Bacteria</taxon>
        <taxon>Pseudomonadati</taxon>
        <taxon>Pseudomonadota</taxon>
        <taxon>Alphaproteobacteria</taxon>
        <taxon>Acetobacterales</taxon>
        <taxon>Acetobacteraceae</taxon>
        <taxon>Endobacter</taxon>
    </lineage>
</organism>
<evidence type="ECO:0000256" key="2">
    <source>
        <dbReference type="ARBA" id="ARBA00022692"/>
    </source>
</evidence>
<evidence type="ECO:0000313" key="7">
    <source>
        <dbReference type="EMBL" id="MBB3172547.1"/>
    </source>
</evidence>
<comment type="subcellular location">
    <subcellularLocation>
        <location evidence="1">Membrane</location>
        <topology evidence="1">Single-pass membrane protein</topology>
    </subcellularLocation>
</comment>
<feature type="region of interest" description="Disordered" evidence="5">
    <location>
        <begin position="115"/>
        <end position="135"/>
    </location>
</feature>
<feature type="domain" description="Translocation and assembly module TamB C-terminal" evidence="6">
    <location>
        <begin position="1048"/>
        <end position="1402"/>
    </location>
</feature>
<accession>A0A839US19</accession>
<protein>
    <submittedName>
        <fullName evidence="7">Translocation and assembly module TamB</fullName>
    </submittedName>
</protein>
<evidence type="ECO:0000256" key="3">
    <source>
        <dbReference type="ARBA" id="ARBA00022989"/>
    </source>
</evidence>
<dbReference type="InterPro" id="IPR007452">
    <property type="entry name" value="TamB_C"/>
</dbReference>
<evidence type="ECO:0000313" key="8">
    <source>
        <dbReference type="Proteomes" id="UP000557688"/>
    </source>
</evidence>
<keyword evidence="8" id="KW-1185">Reference proteome</keyword>